<keyword evidence="1" id="KW-0677">Repeat</keyword>
<protein>
    <submittedName>
        <fullName evidence="4">Uncharacterized protein</fullName>
    </submittedName>
</protein>
<reference evidence="4" key="1">
    <citation type="submission" date="2021-01" db="EMBL/GenBank/DDBJ databases">
        <title>Phytophthora aleatoria, a newly-described species from Pinus radiata is distinct from Phytophthora cactorum isolates based on comparative genomics.</title>
        <authorList>
            <person name="Mcdougal R."/>
            <person name="Panda P."/>
            <person name="Williams N."/>
            <person name="Studholme D.J."/>
        </authorList>
    </citation>
    <scope>NUCLEOTIDE SEQUENCE</scope>
    <source>
        <strain evidence="4">NZFS 4037</strain>
    </source>
</reference>
<dbReference type="InterPro" id="IPR050889">
    <property type="entry name" value="Dendritic_Spine_Reg/Scaffold"/>
</dbReference>
<dbReference type="PROSITE" id="PS50088">
    <property type="entry name" value="ANK_REPEAT"/>
    <property type="match status" value="7"/>
</dbReference>
<feature type="repeat" description="ANK" evidence="3">
    <location>
        <begin position="61"/>
        <end position="93"/>
    </location>
</feature>
<gene>
    <name evidence="4" type="ORF">JG688_00003256</name>
</gene>
<dbReference type="AlphaFoldDB" id="A0A8J5MA68"/>
<feature type="repeat" description="ANK" evidence="3">
    <location>
        <begin position="28"/>
        <end position="60"/>
    </location>
</feature>
<feature type="repeat" description="ANK" evidence="3">
    <location>
        <begin position="257"/>
        <end position="289"/>
    </location>
</feature>
<dbReference type="InterPro" id="IPR002110">
    <property type="entry name" value="Ankyrin_rpt"/>
</dbReference>
<dbReference type="Proteomes" id="UP000709295">
    <property type="component" value="Unassembled WGS sequence"/>
</dbReference>
<keyword evidence="2 3" id="KW-0040">ANK repeat</keyword>
<feature type="repeat" description="ANK" evidence="3">
    <location>
        <begin position="224"/>
        <end position="256"/>
    </location>
</feature>
<evidence type="ECO:0000313" key="5">
    <source>
        <dbReference type="Proteomes" id="UP000709295"/>
    </source>
</evidence>
<dbReference type="Pfam" id="PF12796">
    <property type="entry name" value="Ank_2"/>
    <property type="match status" value="3"/>
</dbReference>
<evidence type="ECO:0000256" key="2">
    <source>
        <dbReference type="ARBA" id="ARBA00023043"/>
    </source>
</evidence>
<name>A0A8J5MA68_9STRA</name>
<keyword evidence="5" id="KW-1185">Reference proteome</keyword>
<organism evidence="4 5">
    <name type="scientific">Phytophthora aleatoria</name>
    <dbReference type="NCBI Taxonomy" id="2496075"/>
    <lineage>
        <taxon>Eukaryota</taxon>
        <taxon>Sar</taxon>
        <taxon>Stramenopiles</taxon>
        <taxon>Oomycota</taxon>
        <taxon>Peronosporomycetes</taxon>
        <taxon>Peronosporales</taxon>
        <taxon>Peronosporaceae</taxon>
        <taxon>Phytophthora</taxon>
    </lineage>
</organism>
<proteinExistence type="predicted"/>
<feature type="repeat" description="ANK" evidence="3">
    <location>
        <begin position="126"/>
        <end position="158"/>
    </location>
</feature>
<evidence type="ECO:0000313" key="4">
    <source>
        <dbReference type="EMBL" id="KAG6974036.1"/>
    </source>
</evidence>
<evidence type="ECO:0000256" key="3">
    <source>
        <dbReference type="PROSITE-ProRule" id="PRU00023"/>
    </source>
</evidence>
<evidence type="ECO:0000256" key="1">
    <source>
        <dbReference type="ARBA" id="ARBA00022737"/>
    </source>
</evidence>
<comment type="caution">
    <text evidence="4">The sequence shown here is derived from an EMBL/GenBank/DDBJ whole genome shotgun (WGS) entry which is preliminary data.</text>
</comment>
<sequence length="318" mass="33431">MVAARAGNGSILRVLFKRGSQVDATAKDGSTALHLAAHNGYIDACRVLIGGGANVNAVDAAWLNPLMKAVQMGHIGVTKLLLKSGADAQATTGPKTSLHLAVENGIKDMLELLLDQVKRVDAIDDMGFTPLMVASQRGNNAVIEQLIARKANVEACANDGSTALHFTVRCGHLTTCKILLKGGAINAVDVDGVTPLMDAISNGCAWTCRFLAMFGAAVDPKNNYGATPLLIAAMRGNADAFKLLVHEGASINANDHGKRTSLHLAAKNGANDIVKMLVDFEADVKLMDKRGFTPLMAAAQVENVRAIRLLLAHPALAK</sequence>
<dbReference type="PANTHER" id="PTHR24166">
    <property type="entry name" value="ROLLING PEBBLES, ISOFORM B"/>
    <property type="match status" value="1"/>
</dbReference>
<dbReference type="EMBL" id="JAENGY010000097">
    <property type="protein sequence ID" value="KAG6974036.1"/>
    <property type="molecule type" value="Genomic_DNA"/>
</dbReference>
<accession>A0A8J5MA68</accession>
<feature type="repeat" description="ANK" evidence="3">
    <location>
        <begin position="93"/>
        <end position="125"/>
    </location>
</feature>
<feature type="repeat" description="ANK" evidence="3">
    <location>
        <begin position="159"/>
        <end position="184"/>
    </location>
</feature>
<dbReference type="PROSITE" id="PS50297">
    <property type="entry name" value="ANK_REP_REGION"/>
    <property type="match status" value="5"/>
</dbReference>
<dbReference type="PANTHER" id="PTHR24166:SF48">
    <property type="entry name" value="PROTEIN VAPYRIN"/>
    <property type="match status" value="1"/>
</dbReference>
<dbReference type="SMART" id="SM00248">
    <property type="entry name" value="ANK"/>
    <property type="match status" value="9"/>
</dbReference>